<name>A0A1E5T0K6_9BACT</name>
<dbReference type="RefSeq" id="WP_069836415.1">
    <property type="nucleotide sequence ID" value="NZ_MDGQ01000005.1"/>
</dbReference>
<evidence type="ECO:0000313" key="2">
    <source>
        <dbReference type="EMBL" id="OEK04910.1"/>
    </source>
</evidence>
<dbReference type="AlphaFoldDB" id="A0A1E5T0K6"/>
<proteinExistence type="predicted"/>
<dbReference type="OrthoDB" id="9908211at2"/>
<keyword evidence="1" id="KW-0472">Membrane</keyword>
<keyword evidence="1" id="KW-1133">Transmembrane helix</keyword>
<organism evidence="2 3">
    <name type="scientific">Roseivirga misakiensis</name>
    <dbReference type="NCBI Taxonomy" id="1563681"/>
    <lineage>
        <taxon>Bacteria</taxon>
        <taxon>Pseudomonadati</taxon>
        <taxon>Bacteroidota</taxon>
        <taxon>Cytophagia</taxon>
        <taxon>Cytophagales</taxon>
        <taxon>Roseivirgaceae</taxon>
        <taxon>Roseivirga</taxon>
    </lineage>
</organism>
<dbReference type="Proteomes" id="UP000095552">
    <property type="component" value="Unassembled WGS sequence"/>
</dbReference>
<sequence length="101" mass="11518">MRKDDIELGIPKWQLGILLLFSAILLLLGTVFQGLWSDFTLLFVITGLVLFIPAYLIIGADIAARPITHRWAVFMFTLPIIAPFVYFIFRERLKPVVAEVI</sequence>
<evidence type="ECO:0000256" key="1">
    <source>
        <dbReference type="SAM" id="Phobius"/>
    </source>
</evidence>
<keyword evidence="1" id="KW-0812">Transmembrane</keyword>
<feature type="transmembrane region" description="Helical" evidence="1">
    <location>
        <begin position="39"/>
        <end position="59"/>
    </location>
</feature>
<dbReference type="EMBL" id="MDGQ01000005">
    <property type="protein sequence ID" value="OEK04910.1"/>
    <property type="molecule type" value="Genomic_DNA"/>
</dbReference>
<gene>
    <name evidence="2" type="ORF">BFP71_15855</name>
</gene>
<accession>A0A1E5T0K6</accession>
<reference evidence="2 3" key="1">
    <citation type="submission" date="2016-08" db="EMBL/GenBank/DDBJ databases">
        <title>Draft genome of Fabibacter sp. strain SK-8.</title>
        <authorList>
            <person name="Wong S.-K."/>
            <person name="Hamasaki K."/>
            <person name="Yoshizawa S."/>
        </authorList>
    </citation>
    <scope>NUCLEOTIDE SEQUENCE [LARGE SCALE GENOMIC DNA]</scope>
    <source>
        <strain evidence="2 3">SK-8</strain>
    </source>
</reference>
<keyword evidence="3" id="KW-1185">Reference proteome</keyword>
<feature type="transmembrane region" description="Helical" evidence="1">
    <location>
        <begin position="71"/>
        <end position="89"/>
    </location>
</feature>
<feature type="transmembrane region" description="Helical" evidence="1">
    <location>
        <begin position="12"/>
        <end position="33"/>
    </location>
</feature>
<comment type="caution">
    <text evidence="2">The sequence shown here is derived from an EMBL/GenBank/DDBJ whole genome shotgun (WGS) entry which is preliminary data.</text>
</comment>
<evidence type="ECO:0000313" key="3">
    <source>
        <dbReference type="Proteomes" id="UP000095552"/>
    </source>
</evidence>
<protein>
    <submittedName>
        <fullName evidence="2">Uncharacterized protein</fullName>
    </submittedName>
</protein>